<evidence type="ECO:0000313" key="3">
    <source>
        <dbReference type="EMBL" id="OGL81731.1"/>
    </source>
</evidence>
<dbReference type="GO" id="GO:0003676">
    <property type="term" value="F:nucleic acid binding"/>
    <property type="evidence" value="ECO:0007669"/>
    <property type="project" value="InterPro"/>
</dbReference>
<gene>
    <name evidence="3" type="ORF">A3B21_04485</name>
</gene>
<dbReference type="InterPro" id="IPR011856">
    <property type="entry name" value="tRNA_endonuc-like_dom_sf"/>
</dbReference>
<dbReference type="EMBL" id="MGEJ01000003">
    <property type="protein sequence ID" value="OGL81731.1"/>
    <property type="molecule type" value="Genomic_DNA"/>
</dbReference>
<protein>
    <recommendedName>
        <fullName evidence="2">UPF0102 protein A3B21_04485</fullName>
    </recommendedName>
</protein>
<dbReference type="STRING" id="1802401.A3B21_04485"/>
<accession>A0A1F7UTW1</accession>
<dbReference type="SUPFAM" id="SSF52980">
    <property type="entry name" value="Restriction endonuclease-like"/>
    <property type="match status" value="1"/>
</dbReference>
<evidence type="ECO:0000313" key="4">
    <source>
        <dbReference type="Proteomes" id="UP000176897"/>
    </source>
</evidence>
<reference evidence="3 4" key="1">
    <citation type="journal article" date="2016" name="Nat. Commun.">
        <title>Thousands of microbial genomes shed light on interconnected biogeochemical processes in an aquifer system.</title>
        <authorList>
            <person name="Anantharaman K."/>
            <person name="Brown C.T."/>
            <person name="Hug L.A."/>
            <person name="Sharon I."/>
            <person name="Castelle C.J."/>
            <person name="Probst A.J."/>
            <person name="Thomas B.C."/>
            <person name="Singh A."/>
            <person name="Wilkins M.J."/>
            <person name="Karaoz U."/>
            <person name="Brodie E.L."/>
            <person name="Williams K.H."/>
            <person name="Hubbard S.S."/>
            <person name="Banfield J.F."/>
        </authorList>
    </citation>
    <scope>NUCLEOTIDE SEQUENCE [LARGE SCALE GENOMIC DNA]</scope>
</reference>
<evidence type="ECO:0000256" key="2">
    <source>
        <dbReference type="HAMAP-Rule" id="MF_00048"/>
    </source>
</evidence>
<comment type="similarity">
    <text evidence="1 2">Belongs to the UPF0102 family.</text>
</comment>
<dbReference type="PANTHER" id="PTHR34039:SF1">
    <property type="entry name" value="UPF0102 PROTEIN YRAN"/>
    <property type="match status" value="1"/>
</dbReference>
<dbReference type="HAMAP" id="MF_00048">
    <property type="entry name" value="UPF0102"/>
    <property type="match status" value="1"/>
</dbReference>
<proteinExistence type="inferred from homology"/>
<comment type="caution">
    <text evidence="3">The sequence shown here is derived from an EMBL/GenBank/DDBJ whole genome shotgun (WGS) entry which is preliminary data.</text>
</comment>
<dbReference type="AlphaFoldDB" id="A0A1F7UTW1"/>
<evidence type="ECO:0000256" key="1">
    <source>
        <dbReference type="ARBA" id="ARBA00006738"/>
    </source>
</evidence>
<dbReference type="Proteomes" id="UP000176897">
    <property type="component" value="Unassembled WGS sequence"/>
</dbReference>
<dbReference type="NCBIfam" id="NF009150">
    <property type="entry name" value="PRK12497.1-3"/>
    <property type="match status" value="1"/>
</dbReference>
<sequence length="133" mass="15583">MFFRRKLKDPNWSSRREVGQWGEETAVLHLQEKGYKIIARHWTHRIGELDIVAGKGGRIVFVEVKTRTNAHFGAPEDGIGWSKQEKLRRMANVYMLKHRLHDTPYQIDSVAVMYDLMRKETTVRHLENVIGGR</sequence>
<dbReference type="CDD" id="cd20736">
    <property type="entry name" value="PoNe_Nuclease"/>
    <property type="match status" value="1"/>
</dbReference>
<dbReference type="Pfam" id="PF02021">
    <property type="entry name" value="UPF0102"/>
    <property type="match status" value="1"/>
</dbReference>
<dbReference type="PANTHER" id="PTHR34039">
    <property type="entry name" value="UPF0102 PROTEIN YRAN"/>
    <property type="match status" value="1"/>
</dbReference>
<dbReference type="NCBIfam" id="TIGR00252">
    <property type="entry name" value="YraN family protein"/>
    <property type="match status" value="1"/>
</dbReference>
<organism evidence="3 4">
    <name type="scientific">Candidatus Uhrbacteria bacterium RIFCSPLOWO2_01_FULL_47_24</name>
    <dbReference type="NCBI Taxonomy" id="1802401"/>
    <lineage>
        <taxon>Bacteria</taxon>
        <taxon>Candidatus Uhriibacteriota</taxon>
    </lineage>
</organism>
<name>A0A1F7UTW1_9BACT</name>
<dbReference type="Gene3D" id="3.40.1350.10">
    <property type="match status" value="1"/>
</dbReference>
<dbReference type="InterPro" id="IPR003509">
    <property type="entry name" value="UPF0102_YraN-like"/>
</dbReference>
<dbReference type="InterPro" id="IPR011335">
    <property type="entry name" value="Restrct_endonuc-II-like"/>
</dbReference>